<keyword evidence="2 6" id="KW-0328">Glycosyltransferase</keyword>
<accession>A0AA41Q1A8</accession>
<dbReference type="AlphaFoldDB" id="A0AA41Q1A8"/>
<dbReference type="GO" id="GO:0016757">
    <property type="term" value="F:glycosyltransferase activity"/>
    <property type="evidence" value="ECO:0007669"/>
    <property type="project" value="UniProtKB-KW"/>
</dbReference>
<feature type="domain" description="Glycosyltransferase subfamily 4-like N-terminal" evidence="5">
    <location>
        <begin position="14"/>
        <end position="178"/>
    </location>
</feature>
<protein>
    <recommendedName>
        <fullName evidence="1">D-inositol 3-phosphate glycosyltransferase</fullName>
    </recommendedName>
</protein>
<evidence type="ECO:0000313" key="6">
    <source>
        <dbReference type="EMBL" id="MCF2529733.1"/>
    </source>
</evidence>
<dbReference type="InterPro" id="IPR028098">
    <property type="entry name" value="Glyco_trans_4-like_N"/>
</dbReference>
<name>A0AA41Q1A8_9ACTN</name>
<gene>
    <name evidence="6" type="ORF">LZ495_21270</name>
</gene>
<reference evidence="6" key="1">
    <citation type="submission" date="2022-01" db="EMBL/GenBank/DDBJ databases">
        <title>Genome-Based Taxonomic Classification of the Phylum Actinobacteria.</title>
        <authorList>
            <person name="Gao Y."/>
        </authorList>
    </citation>
    <scope>NUCLEOTIDE SEQUENCE</scope>
    <source>
        <strain evidence="6">KLBMP 8922</strain>
    </source>
</reference>
<evidence type="ECO:0000256" key="2">
    <source>
        <dbReference type="ARBA" id="ARBA00022676"/>
    </source>
</evidence>
<dbReference type="Pfam" id="PF00534">
    <property type="entry name" value="Glycos_transf_1"/>
    <property type="match status" value="1"/>
</dbReference>
<dbReference type="Gene3D" id="3.40.50.2000">
    <property type="entry name" value="Glycogen Phosphorylase B"/>
    <property type="match status" value="2"/>
</dbReference>
<evidence type="ECO:0000256" key="1">
    <source>
        <dbReference type="ARBA" id="ARBA00021292"/>
    </source>
</evidence>
<comment type="caution">
    <text evidence="6">The sequence shown here is derived from an EMBL/GenBank/DDBJ whole genome shotgun (WGS) entry which is preliminary data.</text>
</comment>
<organism evidence="6 7">
    <name type="scientific">Yinghuangia soli</name>
    <dbReference type="NCBI Taxonomy" id="2908204"/>
    <lineage>
        <taxon>Bacteria</taxon>
        <taxon>Bacillati</taxon>
        <taxon>Actinomycetota</taxon>
        <taxon>Actinomycetes</taxon>
        <taxon>Kitasatosporales</taxon>
        <taxon>Streptomycetaceae</taxon>
        <taxon>Yinghuangia</taxon>
    </lineage>
</organism>
<proteinExistence type="predicted"/>
<evidence type="ECO:0000313" key="7">
    <source>
        <dbReference type="Proteomes" id="UP001165378"/>
    </source>
</evidence>
<dbReference type="InterPro" id="IPR001296">
    <property type="entry name" value="Glyco_trans_1"/>
</dbReference>
<sequence length="382" mass="40906">MHVLHVIDSVDRAGGAEQALAVTATHLIRRGIRLDVAYLLDMDGFQPELAEAGVALFGVHRTSRAGSAAGLRQVIRDRRPDLVHTTLFEADVAGRAAAMACRVPVVSSLVNSAYGPEQFASPALRPWKLRAAQGLDAATARGVRRFHALTDHVADVMARRLAVRRSRIDVVPRGRDPELLAAARKRRDAVRGELGLAADTPVLLAAARQEYQKGLDVLIEAFGTVRMAVPEAVLLLAGAPGTQTERLREAAEAVGGEEHVRFLGERSDVPELMGAADVFVLSSRWEGLGSVVIEAMGCGTPLVSTDLPPVREIVGSEERALLVPPEDAAALAAALTAALTDRMAANARASAALSHFQDTFTVDRVCDRMVDFYERARAGNRT</sequence>
<evidence type="ECO:0000259" key="4">
    <source>
        <dbReference type="Pfam" id="PF00534"/>
    </source>
</evidence>
<feature type="domain" description="Glycosyl transferase family 1" evidence="4">
    <location>
        <begin position="188"/>
        <end position="346"/>
    </location>
</feature>
<evidence type="ECO:0000256" key="3">
    <source>
        <dbReference type="ARBA" id="ARBA00022679"/>
    </source>
</evidence>
<dbReference type="PANTHER" id="PTHR12526">
    <property type="entry name" value="GLYCOSYLTRANSFERASE"/>
    <property type="match status" value="1"/>
</dbReference>
<keyword evidence="3 6" id="KW-0808">Transferase</keyword>
<dbReference type="Proteomes" id="UP001165378">
    <property type="component" value="Unassembled WGS sequence"/>
</dbReference>
<dbReference type="PANTHER" id="PTHR12526:SF630">
    <property type="entry name" value="GLYCOSYLTRANSFERASE"/>
    <property type="match status" value="1"/>
</dbReference>
<keyword evidence="7" id="KW-1185">Reference proteome</keyword>
<dbReference type="Pfam" id="PF13439">
    <property type="entry name" value="Glyco_transf_4"/>
    <property type="match status" value="1"/>
</dbReference>
<evidence type="ECO:0000259" key="5">
    <source>
        <dbReference type="Pfam" id="PF13439"/>
    </source>
</evidence>
<dbReference type="EMBL" id="JAKFHA010000012">
    <property type="protein sequence ID" value="MCF2529733.1"/>
    <property type="molecule type" value="Genomic_DNA"/>
</dbReference>
<dbReference type="SUPFAM" id="SSF53756">
    <property type="entry name" value="UDP-Glycosyltransferase/glycogen phosphorylase"/>
    <property type="match status" value="1"/>
</dbReference>